<gene>
    <name evidence="1" type="ORF">HW555_003227</name>
</gene>
<organism evidence="1 2">
    <name type="scientific">Spodoptera exigua</name>
    <name type="common">Beet armyworm</name>
    <name type="synonym">Noctua fulgens</name>
    <dbReference type="NCBI Taxonomy" id="7107"/>
    <lineage>
        <taxon>Eukaryota</taxon>
        <taxon>Metazoa</taxon>
        <taxon>Ecdysozoa</taxon>
        <taxon>Arthropoda</taxon>
        <taxon>Hexapoda</taxon>
        <taxon>Insecta</taxon>
        <taxon>Pterygota</taxon>
        <taxon>Neoptera</taxon>
        <taxon>Endopterygota</taxon>
        <taxon>Lepidoptera</taxon>
        <taxon>Glossata</taxon>
        <taxon>Ditrysia</taxon>
        <taxon>Noctuoidea</taxon>
        <taxon>Noctuidae</taxon>
        <taxon>Amphipyrinae</taxon>
        <taxon>Spodoptera</taxon>
    </lineage>
</organism>
<reference evidence="1" key="1">
    <citation type="submission" date="2020-08" db="EMBL/GenBank/DDBJ databases">
        <title>Spodoptera exigua strain:BAW_Kor-Di-RS1 Genome sequencing and assembly.</title>
        <authorList>
            <person name="Kim J."/>
            <person name="Nam H.Y."/>
            <person name="Kwon M."/>
            <person name="Choi J.H."/>
            <person name="Cho S.R."/>
            <person name="Kim G.-H."/>
        </authorList>
    </citation>
    <scope>NUCLEOTIDE SEQUENCE</scope>
    <source>
        <strain evidence="1">BAW_Kor-Di-RS1</strain>
        <tissue evidence="1">Whole-body</tissue>
    </source>
</reference>
<proteinExistence type="predicted"/>
<sequence>MNTHGYKRVVVESLGHGYNGPGGIYSEFVYVNKVASVKNIFVTIFVDTYVQETSSAYNL</sequence>
<dbReference type="AlphaFoldDB" id="A0A835GKQ3"/>
<evidence type="ECO:0000313" key="1">
    <source>
        <dbReference type="EMBL" id="KAF9420680.1"/>
    </source>
</evidence>
<keyword evidence="2" id="KW-1185">Reference proteome</keyword>
<evidence type="ECO:0000313" key="2">
    <source>
        <dbReference type="Proteomes" id="UP000648187"/>
    </source>
</evidence>
<accession>A0A835GKQ3</accession>
<comment type="caution">
    <text evidence="1">The sequence shown here is derived from an EMBL/GenBank/DDBJ whole genome shotgun (WGS) entry which is preliminary data.</text>
</comment>
<name>A0A835GKQ3_SPOEX</name>
<dbReference type="EMBL" id="JACKWZ010000030">
    <property type="protein sequence ID" value="KAF9420680.1"/>
    <property type="molecule type" value="Genomic_DNA"/>
</dbReference>
<dbReference type="Proteomes" id="UP000648187">
    <property type="component" value="Unassembled WGS sequence"/>
</dbReference>
<protein>
    <submittedName>
        <fullName evidence="1">Uncharacterized protein</fullName>
    </submittedName>
</protein>